<dbReference type="FunFam" id="3.30.2160.10:FF:000001">
    <property type="entry name" value="E3 ubiquitin-protein ligase NEDD4-like"/>
    <property type="match status" value="1"/>
</dbReference>
<dbReference type="InterPro" id="IPR050409">
    <property type="entry name" value="E3_ubiq-protein_ligase"/>
</dbReference>
<evidence type="ECO:0000256" key="4">
    <source>
        <dbReference type="ARBA" id="ARBA00022679"/>
    </source>
</evidence>
<proteinExistence type="predicted"/>
<comment type="pathway">
    <text evidence="2">Protein modification; protein ubiquitination.</text>
</comment>
<evidence type="ECO:0000256" key="3">
    <source>
        <dbReference type="ARBA" id="ARBA00012485"/>
    </source>
</evidence>
<evidence type="ECO:0000313" key="9">
    <source>
        <dbReference type="Proteomes" id="UP000507470"/>
    </source>
</evidence>
<keyword evidence="4 8" id="KW-0808">Transferase</keyword>
<dbReference type="EMBL" id="CACVKT020001535">
    <property type="protein sequence ID" value="CAC5368987.1"/>
    <property type="molecule type" value="Genomic_DNA"/>
</dbReference>
<name>A0A6J8ALP4_MYTCO</name>
<comment type="catalytic activity">
    <reaction evidence="1">
        <text>S-ubiquitinyl-[E2 ubiquitin-conjugating enzyme]-L-cysteine + [acceptor protein]-L-lysine = [E2 ubiquitin-conjugating enzyme]-L-cysteine + N(6)-ubiquitinyl-[acceptor protein]-L-lysine.</text>
        <dbReference type="EC" id="2.3.2.26"/>
    </reaction>
</comment>
<reference evidence="8 9" key="1">
    <citation type="submission" date="2020-06" db="EMBL/GenBank/DDBJ databases">
        <authorList>
            <person name="Li R."/>
            <person name="Bekaert M."/>
        </authorList>
    </citation>
    <scope>NUCLEOTIDE SEQUENCE [LARGE SCALE GENOMIC DNA]</scope>
    <source>
        <strain evidence="9">wild</strain>
    </source>
</reference>
<dbReference type="Gene3D" id="3.30.2160.10">
    <property type="entry name" value="Hect, E3 ligase catalytic domain"/>
    <property type="match status" value="1"/>
</dbReference>
<evidence type="ECO:0000256" key="1">
    <source>
        <dbReference type="ARBA" id="ARBA00000885"/>
    </source>
</evidence>
<dbReference type="GO" id="GO:0048814">
    <property type="term" value="P:regulation of dendrite morphogenesis"/>
    <property type="evidence" value="ECO:0007669"/>
    <property type="project" value="TreeGrafter"/>
</dbReference>
<dbReference type="PANTHER" id="PTHR11254">
    <property type="entry name" value="HECT DOMAIN UBIQUITIN-PROTEIN LIGASE"/>
    <property type="match status" value="1"/>
</dbReference>
<protein>
    <recommendedName>
        <fullName evidence="3">HECT-type E3 ubiquitin transferase</fullName>
        <ecNumber evidence="3">2.3.2.26</ecNumber>
    </recommendedName>
</protein>
<keyword evidence="5 6" id="KW-0833">Ubl conjugation pathway</keyword>
<comment type="caution">
    <text evidence="6">Lacks conserved residue(s) required for the propagation of feature annotation.</text>
</comment>
<dbReference type="GO" id="GO:0061630">
    <property type="term" value="F:ubiquitin protein ligase activity"/>
    <property type="evidence" value="ECO:0007669"/>
    <property type="project" value="UniProtKB-EC"/>
</dbReference>
<dbReference type="InterPro" id="IPR035983">
    <property type="entry name" value="Hect_E3_ubiquitin_ligase"/>
</dbReference>
<organism evidence="8 9">
    <name type="scientific">Mytilus coruscus</name>
    <name type="common">Sea mussel</name>
    <dbReference type="NCBI Taxonomy" id="42192"/>
    <lineage>
        <taxon>Eukaryota</taxon>
        <taxon>Metazoa</taxon>
        <taxon>Spiralia</taxon>
        <taxon>Lophotrochozoa</taxon>
        <taxon>Mollusca</taxon>
        <taxon>Bivalvia</taxon>
        <taxon>Autobranchia</taxon>
        <taxon>Pteriomorphia</taxon>
        <taxon>Mytilida</taxon>
        <taxon>Mytiloidea</taxon>
        <taxon>Mytilidae</taxon>
        <taxon>Mytilinae</taxon>
        <taxon>Mytilus</taxon>
    </lineage>
</organism>
<keyword evidence="9" id="KW-1185">Reference proteome</keyword>
<evidence type="ECO:0000313" key="8">
    <source>
        <dbReference type="EMBL" id="CAC5368987.1"/>
    </source>
</evidence>
<dbReference type="EC" id="2.3.2.26" evidence="3"/>
<dbReference type="GO" id="GO:0006511">
    <property type="term" value="P:ubiquitin-dependent protein catabolic process"/>
    <property type="evidence" value="ECO:0007669"/>
    <property type="project" value="TreeGrafter"/>
</dbReference>
<dbReference type="PROSITE" id="PS50237">
    <property type="entry name" value="HECT"/>
    <property type="match status" value="1"/>
</dbReference>
<dbReference type="Proteomes" id="UP000507470">
    <property type="component" value="Unassembled WGS sequence"/>
</dbReference>
<evidence type="ECO:0000256" key="2">
    <source>
        <dbReference type="ARBA" id="ARBA00004906"/>
    </source>
</evidence>
<dbReference type="InterPro" id="IPR000569">
    <property type="entry name" value="HECT_dom"/>
</dbReference>
<keyword evidence="8" id="KW-0012">Acyltransferase</keyword>
<dbReference type="Gene3D" id="3.90.1750.10">
    <property type="entry name" value="Hect, E3 ligase catalytic domains"/>
    <property type="match status" value="1"/>
</dbReference>
<accession>A0A6J8ALP4</accession>
<dbReference type="SUPFAM" id="SSF56204">
    <property type="entry name" value="Hect, E3 ligase catalytic domain"/>
    <property type="match status" value="1"/>
</dbReference>
<dbReference type="Pfam" id="PF00632">
    <property type="entry name" value="HECT"/>
    <property type="match status" value="1"/>
</dbReference>
<dbReference type="GO" id="GO:0005737">
    <property type="term" value="C:cytoplasm"/>
    <property type="evidence" value="ECO:0007669"/>
    <property type="project" value="TreeGrafter"/>
</dbReference>
<dbReference type="OrthoDB" id="5987976at2759"/>
<evidence type="ECO:0000256" key="5">
    <source>
        <dbReference type="ARBA" id="ARBA00022786"/>
    </source>
</evidence>
<dbReference type="FunFam" id="3.90.1750.10:FF:000079">
    <property type="entry name" value="E3 ubiquitin-protein ligase"/>
    <property type="match status" value="1"/>
</dbReference>
<feature type="domain" description="HECT" evidence="7">
    <location>
        <begin position="19"/>
        <end position="215"/>
    </location>
</feature>
<evidence type="ECO:0000256" key="6">
    <source>
        <dbReference type="PROSITE-ProRule" id="PRU00104"/>
    </source>
</evidence>
<sequence>MVIRDHVLEDAFNKIMSTPKKDLMKNKLYITFVGEEGLDYGGPAREFFFLLSRELFNPYYGLFEYSANDTYTVQVSPMSTIVENHHEWFRFAGRVLGLAVVHQYLLDAFFTRPFYKALLRIQWSLGDVETLDAEFHQILLWIKENDITELDMDLTFSVNEEVFGQVTERELKPNGKSLSVTETNKKEYIEKMVKWRLERGVTEQTESVVREFNEVSLMSIFCRKHFNCT</sequence>
<dbReference type="AlphaFoldDB" id="A0A6J8ALP4"/>
<gene>
    <name evidence="8" type="ORF">MCOR_8345</name>
</gene>
<dbReference type="PANTHER" id="PTHR11254:SF320">
    <property type="entry name" value="HECT-TYPE E3 UBIQUITIN TRANSFERASE"/>
    <property type="match status" value="1"/>
</dbReference>
<dbReference type="GO" id="GO:0016567">
    <property type="term" value="P:protein ubiquitination"/>
    <property type="evidence" value="ECO:0007669"/>
    <property type="project" value="TreeGrafter"/>
</dbReference>
<dbReference type="SMART" id="SM00119">
    <property type="entry name" value="HECTc"/>
    <property type="match status" value="1"/>
</dbReference>
<evidence type="ECO:0000259" key="7">
    <source>
        <dbReference type="PROSITE" id="PS50237"/>
    </source>
</evidence>